<dbReference type="HAMAP" id="MF_00131">
    <property type="entry name" value="Trp_synth_alpha"/>
    <property type="match status" value="1"/>
</dbReference>
<dbReference type="EC" id="4.2.1.20" evidence="9"/>
<evidence type="ECO:0000256" key="2">
    <source>
        <dbReference type="ARBA" id="ARBA00004733"/>
    </source>
</evidence>
<sequence length="264" mass="29951">MNALEKKIMQQHKQKKKIVCAFLTLGYPTLQATEKLIIEFDKLGVDVIEVGFPFSDPLADGPTIQASSDYALARHVKFQDAVRLGKRLRQKKCQIPLIFFSYFNPIHHHGVLPTARLLKQAGFDGVIIPDLPPDESKMYEKIFRKQKMSLVYLIAPTTTPLRSRWIAQKSKPFIYYVSLRGVTGARKQLDSRLAEQVRSLKRLTRKPVLVGFGISTEAHVKQVSRFADGIIVGSAIIKHLSKGQNRLKRTVLFMKRLLKAARTS</sequence>
<comment type="catalytic activity">
    <reaction evidence="8 9">
        <text>(1S,2R)-1-C-(indol-3-yl)glycerol 3-phosphate + L-serine = D-glyceraldehyde 3-phosphate + L-tryptophan + H2O</text>
        <dbReference type="Rhea" id="RHEA:10532"/>
        <dbReference type="ChEBI" id="CHEBI:15377"/>
        <dbReference type="ChEBI" id="CHEBI:33384"/>
        <dbReference type="ChEBI" id="CHEBI:57912"/>
        <dbReference type="ChEBI" id="CHEBI:58866"/>
        <dbReference type="ChEBI" id="CHEBI:59776"/>
        <dbReference type="EC" id="4.2.1.20"/>
    </reaction>
</comment>
<dbReference type="Proteomes" id="UP000230859">
    <property type="component" value="Unassembled WGS sequence"/>
</dbReference>
<evidence type="ECO:0000256" key="5">
    <source>
        <dbReference type="ARBA" id="ARBA00022822"/>
    </source>
</evidence>
<dbReference type="PANTHER" id="PTHR43406">
    <property type="entry name" value="TRYPTOPHAN SYNTHASE, ALPHA CHAIN"/>
    <property type="match status" value="1"/>
</dbReference>
<reference evidence="11 12" key="1">
    <citation type="submission" date="2017-09" db="EMBL/GenBank/DDBJ databases">
        <title>Depth-based differentiation of microbial function through sediment-hosted aquifers and enrichment of novel symbionts in the deep terrestrial subsurface.</title>
        <authorList>
            <person name="Probst A.J."/>
            <person name="Ladd B."/>
            <person name="Jarett J.K."/>
            <person name="Geller-Mcgrath D.E."/>
            <person name="Sieber C.M."/>
            <person name="Emerson J.B."/>
            <person name="Anantharaman K."/>
            <person name="Thomas B.C."/>
            <person name="Malmstrom R."/>
            <person name="Stieglmeier M."/>
            <person name="Klingl A."/>
            <person name="Woyke T."/>
            <person name="Ryan C.M."/>
            <person name="Banfield J.F."/>
        </authorList>
    </citation>
    <scope>NUCLEOTIDE SEQUENCE [LARGE SCALE GENOMIC DNA]</scope>
    <source>
        <strain evidence="11">CG11_big_fil_rev_8_21_14_0_20_45_26</strain>
    </source>
</reference>
<comment type="function">
    <text evidence="1 9">The alpha subunit is responsible for the aldol cleavage of indoleglycerol phosphate to indole and glyceraldehyde 3-phosphate.</text>
</comment>
<evidence type="ECO:0000313" key="12">
    <source>
        <dbReference type="Proteomes" id="UP000230859"/>
    </source>
</evidence>
<dbReference type="GO" id="GO:0005829">
    <property type="term" value="C:cytosol"/>
    <property type="evidence" value="ECO:0007669"/>
    <property type="project" value="TreeGrafter"/>
</dbReference>
<dbReference type="CDD" id="cd04724">
    <property type="entry name" value="Tryptophan_synthase_alpha"/>
    <property type="match status" value="1"/>
</dbReference>
<comment type="caution">
    <text evidence="11">The sequence shown here is derived from an EMBL/GenBank/DDBJ whole genome shotgun (WGS) entry which is preliminary data.</text>
</comment>
<evidence type="ECO:0000313" key="11">
    <source>
        <dbReference type="EMBL" id="PIQ86301.1"/>
    </source>
</evidence>
<evidence type="ECO:0000256" key="10">
    <source>
        <dbReference type="RuleBase" id="RU003662"/>
    </source>
</evidence>
<keyword evidence="4 9" id="KW-0028">Amino-acid biosynthesis</keyword>
<evidence type="ECO:0000256" key="7">
    <source>
        <dbReference type="ARBA" id="ARBA00023239"/>
    </source>
</evidence>
<keyword evidence="7 9" id="KW-0456">Lyase</keyword>
<dbReference type="InterPro" id="IPR002028">
    <property type="entry name" value="Trp_synthase_suA"/>
</dbReference>
<dbReference type="AlphaFoldDB" id="A0A2H0LPM1"/>
<dbReference type="NCBIfam" id="TIGR00262">
    <property type="entry name" value="trpA"/>
    <property type="match status" value="1"/>
</dbReference>
<evidence type="ECO:0000256" key="6">
    <source>
        <dbReference type="ARBA" id="ARBA00023141"/>
    </source>
</evidence>
<evidence type="ECO:0000256" key="1">
    <source>
        <dbReference type="ARBA" id="ARBA00003365"/>
    </source>
</evidence>
<comment type="similarity">
    <text evidence="9 10">Belongs to the TrpA family.</text>
</comment>
<organism evidence="11 12">
    <name type="scientific">Candidatus Abzuiibacterium crystallinum</name>
    <dbReference type="NCBI Taxonomy" id="1974748"/>
    <lineage>
        <taxon>Bacteria</taxon>
        <taxon>Pseudomonadati</taxon>
        <taxon>Candidatus Omnitrophota</taxon>
        <taxon>Candidatus Abzuiibacterium</taxon>
    </lineage>
</organism>
<evidence type="ECO:0000256" key="4">
    <source>
        <dbReference type="ARBA" id="ARBA00022605"/>
    </source>
</evidence>
<protein>
    <recommendedName>
        <fullName evidence="9">Tryptophan synthase alpha chain</fullName>
        <ecNumber evidence="9">4.2.1.20</ecNumber>
    </recommendedName>
</protein>
<comment type="subunit">
    <text evidence="3 9">Tetramer of two alpha and two beta chains.</text>
</comment>
<dbReference type="UniPathway" id="UPA00035">
    <property type="reaction ID" value="UER00044"/>
</dbReference>
<feature type="active site" description="Proton acceptor" evidence="9">
    <location>
        <position position="49"/>
    </location>
</feature>
<evidence type="ECO:0000256" key="9">
    <source>
        <dbReference type="HAMAP-Rule" id="MF_00131"/>
    </source>
</evidence>
<dbReference type="PANTHER" id="PTHR43406:SF1">
    <property type="entry name" value="TRYPTOPHAN SYNTHASE ALPHA CHAIN, CHLOROPLASTIC"/>
    <property type="match status" value="1"/>
</dbReference>
<comment type="pathway">
    <text evidence="2 9">Amino-acid biosynthesis; L-tryptophan biosynthesis; L-tryptophan from chorismate: step 5/5.</text>
</comment>
<evidence type="ECO:0000256" key="8">
    <source>
        <dbReference type="ARBA" id="ARBA00049047"/>
    </source>
</evidence>
<proteinExistence type="inferred from homology"/>
<keyword evidence="6 9" id="KW-0057">Aromatic amino acid biosynthesis</keyword>
<dbReference type="GO" id="GO:0004834">
    <property type="term" value="F:tryptophan synthase activity"/>
    <property type="evidence" value="ECO:0007669"/>
    <property type="project" value="UniProtKB-UniRule"/>
</dbReference>
<dbReference type="InterPro" id="IPR013785">
    <property type="entry name" value="Aldolase_TIM"/>
</dbReference>
<evidence type="ECO:0000256" key="3">
    <source>
        <dbReference type="ARBA" id="ARBA00011270"/>
    </source>
</evidence>
<dbReference type="InterPro" id="IPR018204">
    <property type="entry name" value="Trp_synthase_alpha_AS"/>
</dbReference>
<dbReference type="InterPro" id="IPR011060">
    <property type="entry name" value="RibuloseP-bd_barrel"/>
</dbReference>
<dbReference type="FunFam" id="3.20.20.70:FF:000037">
    <property type="entry name" value="Tryptophan synthase alpha chain"/>
    <property type="match status" value="1"/>
</dbReference>
<gene>
    <name evidence="9" type="primary">trpA</name>
    <name evidence="11" type="ORF">COV74_05400</name>
</gene>
<dbReference type="SUPFAM" id="SSF51366">
    <property type="entry name" value="Ribulose-phoshate binding barrel"/>
    <property type="match status" value="1"/>
</dbReference>
<feature type="active site" description="Proton acceptor" evidence="9">
    <location>
        <position position="60"/>
    </location>
</feature>
<accession>A0A2H0LPM1</accession>
<dbReference type="EMBL" id="PCVY01000047">
    <property type="protein sequence ID" value="PIQ86301.1"/>
    <property type="molecule type" value="Genomic_DNA"/>
</dbReference>
<dbReference type="PROSITE" id="PS00167">
    <property type="entry name" value="TRP_SYNTHASE_ALPHA"/>
    <property type="match status" value="1"/>
</dbReference>
<name>A0A2H0LPM1_9BACT</name>
<dbReference type="Pfam" id="PF00290">
    <property type="entry name" value="Trp_syntA"/>
    <property type="match status" value="1"/>
</dbReference>
<keyword evidence="5 9" id="KW-0822">Tryptophan biosynthesis</keyword>
<dbReference type="Gene3D" id="3.20.20.70">
    <property type="entry name" value="Aldolase class I"/>
    <property type="match status" value="1"/>
</dbReference>